<evidence type="ECO:0000313" key="2">
    <source>
        <dbReference type="EMBL" id="PXW96896.1"/>
    </source>
</evidence>
<protein>
    <recommendedName>
        <fullName evidence="4">Cellulose synthase (UDP-forming), glycosyl transferase family 2</fullName>
    </recommendedName>
</protein>
<reference evidence="2 3" key="2">
    <citation type="submission" date="2018-06" db="EMBL/GenBank/DDBJ databases">
        <title>Sequencing of bacterial isolates from soil warming experiment in Harvard Forest, Massachusetts, USA.</title>
        <authorList>
            <person name="Deangelis K.PhD."/>
        </authorList>
    </citation>
    <scope>NUCLEOTIDE SEQUENCE [LARGE SCALE GENOMIC DNA]</scope>
    <source>
        <strain evidence="2 3">GAS496</strain>
    </source>
</reference>
<comment type="caution">
    <text evidence="2">The sequence shown here is derived from an EMBL/GenBank/DDBJ whole genome shotgun (WGS) entry which is preliminary data.</text>
</comment>
<evidence type="ECO:0000313" key="3">
    <source>
        <dbReference type="Proteomes" id="UP000247781"/>
    </source>
</evidence>
<keyword evidence="1" id="KW-1133">Transmembrane helix</keyword>
<dbReference type="Proteomes" id="UP000247781">
    <property type="component" value="Unassembled WGS sequence"/>
</dbReference>
<evidence type="ECO:0000256" key="1">
    <source>
        <dbReference type="SAM" id="Phobius"/>
    </source>
</evidence>
<keyword evidence="1" id="KW-0812">Transmembrane</keyword>
<keyword evidence="1" id="KW-0472">Membrane</keyword>
<feature type="transmembrane region" description="Helical" evidence="1">
    <location>
        <begin position="21"/>
        <end position="43"/>
    </location>
</feature>
<reference evidence="3" key="1">
    <citation type="submission" date="2018-05" db="EMBL/GenBank/DDBJ databases">
        <authorList>
            <person name="Deangelis K."/>
            <person name="Huntemann M."/>
            <person name="Clum A."/>
            <person name="Pillay M."/>
            <person name="Palaniappan K."/>
            <person name="Varghese N."/>
            <person name="Mikhailova N."/>
            <person name="Stamatis D."/>
            <person name="Reddy T."/>
            <person name="Daum C."/>
            <person name="Shapiro N."/>
            <person name="Ivanova N."/>
            <person name="Kyrpides N."/>
            <person name="Woyke T."/>
        </authorList>
    </citation>
    <scope>NUCLEOTIDE SEQUENCE [LARGE SCALE GENOMIC DNA]</scope>
    <source>
        <strain evidence="3">GAS496</strain>
    </source>
</reference>
<organism evidence="2 3">
    <name type="scientific">Mycolicibacterium moriokaense</name>
    <dbReference type="NCBI Taxonomy" id="39691"/>
    <lineage>
        <taxon>Bacteria</taxon>
        <taxon>Bacillati</taxon>
        <taxon>Actinomycetota</taxon>
        <taxon>Actinomycetes</taxon>
        <taxon>Mycobacteriales</taxon>
        <taxon>Mycobacteriaceae</taxon>
        <taxon>Mycolicibacterium</taxon>
    </lineage>
</organism>
<dbReference type="EMBL" id="QJJU01000050">
    <property type="protein sequence ID" value="PXW96896.1"/>
    <property type="molecule type" value="Genomic_DNA"/>
</dbReference>
<dbReference type="AlphaFoldDB" id="A0A318H4D3"/>
<proteinExistence type="predicted"/>
<evidence type="ECO:0008006" key="4">
    <source>
        <dbReference type="Google" id="ProtNLM"/>
    </source>
</evidence>
<name>A0A318H4D3_9MYCO</name>
<accession>A0A318H4D3</accession>
<gene>
    <name evidence="2" type="ORF">C8E89_1506</name>
</gene>
<keyword evidence="3" id="KW-1185">Reference proteome</keyword>
<sequence>MARHRIPRSLWWRRRNRHRISLYEVVGYTAALLLAAAIAFGWFDLMIPWGS</sequence>